<reference evidence="1 2" key="1">
    <citation type="submission" date="2017-07" db="EMBL/GenBank/DDBJ databases">
        <title>Annotated genome sequence of Bacterioplanes sanyensis isolated from Red Sea.</title>
        <authorList>
            <person name="Rehman Z.U."/>
        </authorList>
    </citation>
    <scope>NUCLEOTIDE SEQUENCE [LARGE SCALE GENOMIC DNA]</scope>
    <source>
        <strain evidence="1 2">NV9</strain>
    </source>
</reference>
<protein>
    <submittedName>
        <fullName evidence="1">Tautomerase family protein</fullName>
    </submittedName>
</protein>
<dbReference type="Pfam" id="PF14552">
    <property type="entry name" value="Tautomerase_2"/>
    <property type="match status" value="1"/>
</dbReference>
<name>A0A222FH63_9GAMM</name>
<dbReference type="AlphaFoldDB" id="A0A222FH63"/>
<evidence type="ECO:0000313" key="2">
    <source>
        <dbReference type="Proteomes" id="UP000202440"/>
    </source>
</evidence>
<dbReference type="InterPro" id="IPR014347">
    <property type="entry name" value="Tautomerase/MIF_sf"/>
</dbReference>
<sequence>MKSSFFYPVDRSQAYTVIKINMMAGRKPETIKKLIKTLFTQIERNIGIAPIDIEITFKEQPDYCWGFRGMIGDEAKDLSYSVKV</sequence>
<dbReference type="KEGG" id="bsan:CHH28_06745"/>
<dbReference type="PANTHER" id="PTHR38460:SF1">
    <property type="entry name" value="TAUTOMERASE YOLI-RELATED"/>
    <property type="match status" value="1"/>
</dbReference>
<evidence type="ECO:0000313" key="1">
    <source>
        <dbReference type="EMBL" id="ASP38395.1"/>
    </source>
</evidence>
<gene>
    <name evidence="1" type="ORF">CHH28_06745</name>
</gene>
<dbReference type="InterPro" id="IPR037479">
    <property type="entry name" value="Tauto_MSAD"/>
</dbReference>
<dbReference type="Gene3D" id="3.30.429.10">
    <property type="entry name" value="Macrophage Migration Inhibitory Factor"/>
    <property type="match status" value="1"/>
</dbReference>
<dbReference type="Proteomes" id="UP000202440">
    <property type="component" value="Chromosome"/>
</dbReference>
<dbReference type="PANTHER" id="PTHR38460">
    <property type="entry name" value="TAUTOMERASE YOLI-RELATED"/>
    <property type="match status" value="1"/>
</dbReference>
<dbReference type="SUPFAM" id="SSF55331">
    <property type="entry name" value="Tautomerase/MIF"/>
    <property type="match status" value="1"/>
</dbReference>
<proteinExistence type="predicted"/>
<organism evidence="1 2">
    <name type="scientific">Bacterioplanes sanyensis</name>
    <dbReference type="NCBI Taxonomy" id="1249553"/>
    <lineage>
        <taxon>Bacteria</taxon>
        <taxon>Pseudomonadati</taxon>
        <taxon>Pseudomonadota</taxon>
        <taxon>Gammaproteobacteria</taxon>
        <taxon>Oceanospirillales</taxon>
        <taxon>Oceanospirillaceae</taxon>
        <taxon>Bacterioplanes</taxon>
    </lineage>
</organism>
<accession>A0A222FH63</accession>
<dbReference type="RefSeq" id="WP_094059589.1">
    <property type="nucleotide sequence ID" value="NZ_CP022530.1"/>
</dbReference>
<dbReference type="EMBL" id="CP022530">
    <property type="protein sequence ID" value="ASP38395.1"/>
    <property type="molecule type" value="Genomic_DNA"/>
</dbReference>
<keyword evidence="2" id="KW-1185">Reference proteome</keyword>
<dbReference type="OrthoDB" id="9804765at2"/>